<organism evidence="5">
    <name type="scientific">marine metagenome</name>
    <dbReference type="NCBI Taxonomy" id="408172"/>
    <lineage>
        <taxon>unclassified sequences</taxon>
        <taxon>metagenomes</taxon>
        <taxon>ecological metagenomes</taxon>
    </lineage>
</organism>
<dbReference type="SUPFAM" id="SSF51621">
    <property type="entry name" value="Phosphoenolpyruvate/pyruvate domain"/>
    <property type="match status" value="1"/>
</dbReference>
<feature type="domain" description="HpcH/HpaI aldolase/citrate lyase" evidence="4">
    <location>
        <begin position="32"/>
        <end position="185"/>
    </location>
</feature>
<dbReference type="InterPro" id="IPR050251">
    <property type="entry name" value="HpcH-HpaI_aldolase"/>
</dbReference>
<reference evidence="5" key="1">
    <citation type="submission" date="2018-05" db="EMBL/GenBank/DDBJ databases">
        <authorList>
            <person name="Lanie J.A."/>
            <person name="Ng W.-L."/>
            <person name="Kazmierczak K.M."/>
            <person name="Andrzejewski T.M."/>
            <person name="Davidsen T.M."/>
            <person name="Wayne K.J."/>
            <person name="Tettelin H."/>
            <person name="Glass J.I."/>
            <person name="Rusch D."/>
            <person name="Podicherti R."/>
            <person name="Tsui H.-C.T."/>
            <person name="Winkler M.E."/>
        </authorList>
    </citation>
    <scope>NUCLEOTIDE SEQUENCE</scope>
</reference>
<gene>
    <name evidence="5" type="ORF">METZ01_LOCUS135794</name>
</gene>
<name>A0A381Z164_9ZZZZ</name>
<dbReference type="InterPro" id="IPR040442">
    <property type="entry name" value="Pyrv_kinase-like_dom_sf"/>
</dbReference>
<dbReference type="InterPro" id="IPR015813">
    <property type="entry name" value="Pyrv/PenolPyrv_kinase-like_dom"/>
</dbReference>
<dbReference type="GO" id="GO:0005737">
    <property type="term" value="C:cytoplasm"/>
    <property type="evidence" value="ECO:0007669"/>
    <property type="project" value="TreeGrafter"/>
</dbReference>
<protein>
    <recommendedName>
        <fullName evidence="4">HpcH/HpaI aldolase/citrate lyase domain-containing protein</fullName>
    </recommendedName>
</protein>
<proteinExistence type="inferred from homology"/>
<sequence>MAEKEHLKQRINEGEVIVGAIVGWDTGSDRLKEILDQYPYDFFSLDSQHSPFSEEKLVDFCNMADEVGADIHFRIKHTRHSYLIGNILDLGPTLIEVPQVENVATVDESIEHFYFPPVARRSWIGGASKGFGERGSDRIAYANWWNTYGVLWMQIESINAITNVRKIAKQGVDCVSWGPADLSFSRESNPDHPFKTDEDCVKYVVDQLEGTGIRLAYRSYDPALRDKYIDMGATVLLEVPN</sequence>
<comment type="similarity">
    <text evidence="1">Belongs to the HpcH/HpaI aldolase family.</text>
</comment>
<dbReference type="EMBL" id="UINC01019570">
    <property type="protein sequence ID" value="SVA82940.1"/>
    <property type="molecule type" value="Genomic_DNA"/>
</dbReference>
<dbReference type="Gene3D" id="3.20.20.60">
    <property type="entry name" value="Phosphoenolpyruvate-binding domains"/>
    <property type="match status" value="1"/>
</dbReference>
<dbReference type="PANTHER" id="PTHR30502:SF0">
    <property type="entry name" value="PHOSPHOENOLPYRUVATE CARBOXYLASE FAMILY PROTEIN"/>
    <property type="match status" value="1"/>
</dbReference>
<dbReference type="GO" id="GO:0046872">
    <property type="term" value="F:metal ion binding"/>
    <property type="evidence" value="ECO:0007669"/>
    <property type="project" value="UniProtKB-KW"/>
</dbReference>
<accession>A0A381Z164</accession>
<dbReference type="AlphaFoldDB" id="A0A381Z164"/>
<dbReference type="Pfam" id="PF03328">
    <property type="entry name" value="HpcH_HpaI"/>
    <property type="match status" value="1"/>
</dbReference>
<evidence type="ECO:0000259" key="4">
    <source>
        <dbReference type="Pfam" id="PF03328"/>
    </source>
</evidence>
<keyword evidence="3" id="KW-0456">Lyase</keyword>
<dbReference type="GO" id="GO:0016832">
    <property type="term" value="F:aldehyde-lyase activity"/>
    <property type="evidence" value="ECO:0007669"/>
    <property type="project" value="TreeGrafter"/>
</dbReference>
<evidence type="ECO:0000256" key="2">
    <source>
        <dbReference type="ARBA" id="ARBA00022723"/>
    </source>
</evidence>
<dbReference type="PANTHER" id="PTHR30502">
    <property type="entry name" value="2-KETO-3-DEOXY-L-RHAMNONATE ALDOLASE"/>
    <property type="match status" value="1"/>
</dbReference>
<evidence type="ECO:0000256" key="3">
    <source>
        <dbReference type="ARBA" id="ARBA00023239"/>
    </source>
</evidence>
<dbReference type="InterPro" id="IPR005000">
    <property type="entry name" value="Aldolase/citrate-lyase_domain"/>
</dbReference>
<keyword evidence="2" id="KW-0479">Metal-binding</keyword>
<evidence type="ECO:0000256" key="1">
    <source>
        <dbReference type="ARBA" id="ARBA00005568"/>
    </source>
</evidence>
<evidence type="ECO:0000313" key="5">
    <source>
        <dbReference type="EMBL" id="SVA82940.1"/>
    </source>
</evidence>